<proteinExistence type="predicted"/>
<evidence type="ECO:0000313" key="3">
    <source>
        <dbReference type="EMBL" id="KAK6157110.1"/>
    </source>
</evidence>
<accession>A0ABR0XD42</accession>
<dbReference type="Proteomes" id="UP001318860">
    <property type="component" value="Unassembled WGS sequence"/>
</dbReference>
<sequence length="160" mass="17685">MYRVCESFGLIDVLHEYSTRNLFKIIGIEEYSMIAIMDKKIVVRVSMNDDKSRSKALKISVGLSGVESAALTGQEKDQVEVVGEGIDAVELTRQLRKNVAHAELVSVGEVKKEETTAAKAEAPTLQPAVVWSYAPPYGGYQTYPVYEMRAPCHDPSCVIM</sequence>
<reference evidence="3 4" key="1">
    <citation type="journal article" date="2021" name="Comput. Struct. Biotechnol. J.">
        <title>De novo genome assembly of the potent medicinal plant Rehmannia glutinosa using nanopore technology.</title>
        <authorList>
            <person name="Ma L."/>
            <person name="Dong C."/>
            <person name="Song C."/>
            <person name="Wang X."/>
            <person name="Zheng X."/>
            <person name="Niu Y."/>
            <person name="Chen S."/>
            <person name="Feng W."/>
        </authorList>
    </citation>
    <scope>NUCLEOTIDE SEQUENCE [LARGE SCALE GENOMIC DNA]</scope>
    <source>
        <strain evidence="3">DH-2019</strain>
    </source>
</reference>
<dbReference type="InterPro" id="IPR006121">
    <property type="entry name" value="HMA_dom"/>
</dbReference>
<comment type="subcellular location">
    <subcellularLocation>
        <location evidence="1">Membrane</location>
        <topology evidence="1">Peripheral membrane protein</topology>
    </subcellularLocation>
</comment>
<dbReference type="EMBL" id="JABTTQ020000005">
    <property type="protein sequence ID" value="KAK6157110.1"/>
    <property type="molecule type" value="Genomic_DNA"/>
</dbReference>
<protein>
    <recommendedName>
        <fullName evidence="2">HMA domain-containing protein</fullName>
    </recommendedName>
</protein>
<gene>
    <name evidence="3" type="ORF">DH2020_011358</name>
</gene>
<comment type="caution">
    <text evidence="3">The sequence shown here is derived from an EMBL/GenBank/DDBJ whole genome shotgun (WGS) entry which is preliminary data.</text>
</comment>
<evidence type="ECO:0000256" key="1">
    <source>
        <dbReference type="ARBA" id="ARBA00004170"/>
    </source>
</evidence>
<evidence type="ECO:0000313" key="4">
    <source>
        <dbReference type="Proteomes" id="UP001318860"/>
    </source>
</evidence>
<feature type="domain" description="HMA" evidence="2">
    <location>
        <begin position="38"/>
        <end position="107"/>
    </location>
</feature>
<evidence type="ECO:0000259" key="2">
    <source>
        <dbReference type="PROSITE" id="PS50846"/>
    </source>
</evidence>
<dbReference type="InterPro" id="IPR044296">
    <property type="entry name" value="HIPP46"/>
</dbReference>
<organism evidence="3 4">
    <name type="scientific">Rehmannia glutinosa</name>
    <name type="common">Chinese foxglove</name>
    <dbReference type="NCBI Taxonomy" id="99300"/>
    <lineage>
        <taxon>Eukaryota</taxon>
        <taxon>Viridiplantae</taxon>
        <taxon>Streptophyta</taxon>
        <taxon>Embryophyta</taxon>
        <taxon>Tracheophyta</taxon>
        <taxon>Spermatophyta</taxon>
        <taxon>Magnoliopsida</taxon>
        <taxon>eudicotyledons</taxon>
        <taxon>Gunneridae</taxon>
        <taxon>Pentapetalae</taxon>
        <taxon>asterids</taxon>
        <taxon>lamiids</taxon>
        <taxon>Lamiales</taxon>
        <taxon>Orobanchaceae</taxon>
        <taxon>Rehmannieae</taxon>
        <taxon>Rehmannia</taxon>
    </lineage>
</organism>
<dbReference type="PANTHER" id="PTHR46371">
    <property type="entry name" value="OS04G0464100 PROTEIN"/>
    <property type="match status" value="1"/>
</dbReference>
<name>A0ABR0XD42_REHGL</name>
<dbReference type="PROSITE" id="PS50846">
    <property type="entry name" value="HMA_2"/>
    <property type="match status" value="1"/>
</dbReference>
<dbReference type="Gene3D" id="3.30.70.100">
    <property type="match status" value="1"/>
</dbReference>
<keyword evidence="4" id="KW-1185">Reference proteome</keyword>